<dbReference type="InterPro" id="IPR037523">
    <property type="entry name" value="VOC_core"/>
</dbReference>
<protein>
    <submittedName>
        <fullName evidence="2">Glyoxalase</fullName>
    </submittedName>
</protein>
<dbReference type="AlphaFoldDB" id="A0A1E7KZN3"/>
<dbReference type="SUPFAM" id="SSF54593">
    <property type="entry name" value="Glyoxalase/Bleomycin resistance protein/Dihydroxybiphenyl dioxygenase"/>
    <property type="match status" value="1"/>
</dbReference>
<dbReference type="InterPro" id="IPR029068">
    <property type="entry name" value="Glyas_Bleomycin-R_OHBP_Dase"/>
</dbReference>
<dbReference type="InterPro" id="IPR004360">
    <property type="entry name" value="Glyas_Fos-R_dOase_dom"/>
</dbReference>
<dbReference type="PANTHER" id="PTHR35006">
    <property type="entry name" value="GLYOXALASE FAMILY PROTEIN (AFU_ORTHOLOGUE AFUA_5G14830)"/>
    <property type="match status" value="1"/>
</dbReference>
<organism evidence="2 3">
    <name type="scientific">Streptomyces nanshensis</name>
    <dbReference type="NCBI Taxonomy" id="518642"/>
    <lineage>
        <taxon>Bacteria</taxon>
        <taxon>Bacillati</taxon>
        <taxon>Actinomycetota</taxon>
        <taxon>Actinomycetes</taxon>
        <taxon>Kitasatosporales</taxon>
        <taxon>Streptomycetaceae</taxon>
        <taxon>Streptomyces</taxon>
    </lineage>
</organism>
<dbReference type="RefSeq" id="WP_070018646.1">
    <property type="nucleotide sequence ID" value="NZ_LJGW01000375.1"/>
</dbReference>
<accession>A0A1E7KZN3</accession>
<comment type="caution">
    <text evidence="2">The sequence shown here is derived from an EMBL/GenBank/DDBJ whole genome shotgun (WGS) entry which is preliminary data.</text>
</comment>
<dbReference type="EMBL" id="LJGW01000375">
    <property type="protein sequence ID" value="OEV09389.1"/>
    <property type="molecule type" value="Genomic_DNA"/>
</dbReference>
<evidence type="ECO:0000313" key="2">
    <source>
        <dbReference type="EMBL" id="OEV09389.1"/>
    </source>
</evidence>
<evidence type="ECO:0000313" key="3">
    <source>
        <dbReference type="Proteomes" id="UP000176005"/>
    </source>
</evidence>
<reference evidence="2 3" key="1">
    <citation type="journal article" date="2016" name="Front. Microbiol.">
        <title>Comparative Genomics Analysis of Streptomyces Species Reveals Their Adaptation to the Marine Environment and Their Diversity at the Genomic Level.</title>
        <authorList>
            <person name="Tian X."/>
            <person name="Zhang Z."/>
            <person name="Yang T."/>
            <person name="Chen M."/>
            <person name="Li J."/>
            <person name="Chen F."/>
            <person name="Yang J."/>
            <person name="Li W."/>
            <person name="Zhang B."/>
            <person name="Zhang Z."/>
            <person name="Wu J."/>
            <person name="Zhang C."/>
            <person name="Long L."/>
            <person name="Xiao J."/>
        </authorList>
    </citation>
    <scope>NUCLEOTIDE SEQUENCE [LARGE SCALE GENOMIC DNA]</scope>
    <source>
        <strain evidence="2 3">SCSIO 10429</strain>
    </source>
</reference>
<gene>
    <name evidence="2" type="ORF">AN218_22155</name>
</gene>
<dbReference type="Pfam" id="PF00903">
    <property type="entry name" value="Glyoxalase"/>
    <property type="match status" value="1"/>
</dbReference>
<name>A0A1E7KZN3_9ACTN</name>
<dbReference type="PANTHER" id="PTHR35006:SF2">
    <property type="entry name" value="GLYOXALASE FAMILY PROTEIN (AFU_ORTHOLOGUE AFUA_5G14830)"/>
    <property type="match status" value="1"/>
</dbReference>
<dbReference type="Gene3D" id="3.10.180.10">
    <property type="entry name" value="2,3-Dihydroxybiphenyl 1,2-Dioxygenase, domain 1"/>
    <property type="match status" value="1"/>
</dbReference>
<dbReference type="PROSITE" id="PS51819">
    <property type="entry name" value="VOC"/>
    <property type="match status" value="1"/>
</dbReference>
<dbReference type="Proteomes" id="UP000176005">
    <property type="component" value="Unassembled WGS sequence"/>
</dbReference>
<evidence type="ECO:0000259" key="1">
    <source>
        <dbReference type="PROSITE" id="PS51819"/>
    </source>
</evidence>
<sequence>MFDHISIQVEDTAASAAFYDAVLAPLGAGRVLDVGEVVGYGTTAPSFWLGPASPGGGEAREVHIAFAAADRASVDAFHEAALKAGAGVLHAPRLWPEYHPSYYGAFVRDPDGNNVEAVCHRPGGPDDPR</sequence>
<keyword evidence="3" id="KW-1185">Reference proteome</keyword>
<dbReference type="CDD" id="cd07262">
    <property type="entry name" value="VOC_like"/>
    <property type="match status" value="1"/>
</dbReference>
<proteinExistence type="predicted"/>
<feature type="domain" description="VOC" evidence="1">
    <location>
        <begin position="1"/>
        <end position="120"/>
    </location>
</feature>
<dbReference type="PATRIC" id="fig|518642.10.peg.5131"/>